<feature type="compositionally biased region" description="Gly residues" evidence="1">
    <location>
        <begin position="32"/>
        <end position="42"/>
    </location>
</feature>
<dbReference type="Bgee" id="ENSELUG00000018141">
    <property type="expression patterns" value="Expressed in brain and 10 other cell types or tissues"/>
</dbReference>
<dbReference type="GeneTree" id="ENSGT01150000287600"/>
<reference evidence="2" key="4">
    <citation type="submission" date="2025-09" db="UniProtKB">
        <authorList>
            <consortium name="Ensembl"/>
        </authorList>
    </citation>
    <scope>IDENTIFICATION</scope>
</reference>
<dbReference type="InParanoid" id="A0A3P8YQ00"/>
<feature type="region of interest" description="Disordered" evidence="1">
    <location>
        <begin position="32"/>
        <end position="58"/>
    </location>
</feature>
<sequence>MAYCRMLHYIVFYFPNYRGRGAFKGRGRGFRNGRGGMRGGRGMMMKGFGPTGRGRGPRGRCGETNGFGPMSYFLFTLENPVPCTSPHRHGLPPPPPLGHPGFRGRPPHPRVRGLPPGPPRHFHPRGPRGYHNGPASPHHPPPSRGQRWSGPSGGRRF</sequence>
<evidence type="ECO:0000313" key="3">
    <source>
        <dbReference type="Proteomes" id="UP000265140"/>
    </source>
</evidence>
<proteinExistence type="predicted"/>
<feature type="region of interest" description="Disordered" evidence="1">
    <location>
        <begin position="83"/>
        <end position="157"/>
    </location>
</feature>
<dbReference type="Proteomes" id="UP000265140">
    <property type="component" value="Chromosome 18"/>
</dbReference>
<keyword evidence="3" id="KW-1185">Reference proteome</keyword>
<dbReference type="STRING" id="8010.ENSELUP00000018674"/>
<reference evidence="2" key="3">
    <citation type="submission" date="2025-08" db="UniProtKB">
        <authorList>
            <consortium name="Ensembl"/>
        </authorList>
    </citation>
    <scope>IDENTIFICATION</scope>
</reference>
<name>A0A3P8YQ00_ESOLU</name>
<evidence type="ECO:0000313" key="2">
    <source>
        <dbReference type="Ensembl" id="ENSELUP00000018674.2"/>
    </source>
</evidence>
<reference evidence="2" key="2">
    <citation type="submission" date="2020-02" db="EMBL/GenBank/DDBJ databases">
        <title>Esox lucius (northern pike) genome, fEsoLuc1, primary haplotype.</title>
        <authorList>
            <person name="Myers G."/>
            <person name="Karagic N."/>
            <person name="Meyer A."/>
            <person name="Pippel M."/>
            <person name="Reichard M."/>
            <person name="Winkler S."/>
            <person name="Tracey A."/>
            <person name="Sims Y."/>
            <person name="Howe K."/>
            <person name="Rhie A."/>
            <person name="Formenti G."/>
            <person name="Durbin R."/>
            <person name="Fedrigo O."/>
            <person name="Jarvis E.D."/>
        </authorList>
    </citation>
    <scope>NUCLEOTIDE SEQUENCE [LARGE SCALE GENOMIC DNA]</scope>
</reference>
<accession>A0A3P8YQ00</accession>
<evidence type="ECO:0000256" key="1">
    <source>
        <dbReference type="SAM" id="MobiDB-lite"/>
    </source>
</evidence>
<dbReference type="Ensembl" id="ENSELUT00000028649.3">
    <property type="protein sequence ID" value="ENSELUP00000018674.2"/>
    <property type="gene ID" value="ENSELUG00000018141.3"/>
</dbReference>
<reference evidence="3" key="1">
    <citation type="journal article" date="2014" name="PLoS ONE">
        <title>The genome and linkage map of the northern pike (Esox lucius): conserved synteny revealed between the salmonid sister group and the Neoteleostei.</title>
        <authorList>
            <person name="Rondeau E.B."/>
            <person name="Minkley D.R."/>
            <person name="Leong J.S."/>
            <person name="Messmer A.M."/>
            <person name="Jantzen J.R."/>
            <person name="von Schalburg K.R."/>
            <person name="Lemon C."/>
            <person name="Bird N.H."/>
            <person name="Koop B.F."/>
        </authorList>
    </citation>
    <scope>NUCLEOTIDE SEQUENCE</scope>
</reference>
<dbReference type="OMA" id="GKDGAMN"/>
<dbReference type="AlphaFoldDB" id="A0A3P8YQ00"/>
<organism evidence="2 3">
    <name type="scientific">Esox lucius</name>
    <name type="common">Northern pike</name>
    <dbReference type="NCBI Taxonomy" id="8010"/>
    <lineage>
        <taxon>Eukaryota</taxon>
        <taxon>Metazoa</taxon>
        <taxon>Chordata</taxon>
        <taxon>Craniata</taxon>
        <taxon>Vertebrata</taxon>
        <taxon>Euteleostomi</taxon>
        <taxon>Actinopterygii</taxon>
        <taxon>Neopterygii</taxon>
        <taxon>Teleostei</taxon>
        <taxon>Protacanthopterygii</taxon>
        <taxon>Esociformes</taxon>
        <taxon>Esocidae</taxon>
        <taxon>Esox</taxon>
    </lineage>
</organism>
<protein>
    <submittedName>
        <fullName evidence="2">Uncharacterized protein</fullName>
    </submittedName>
</protein>